<gene>
    <name evidence="1" type="ORF">EJ065_2003</name>
</gene>
<reference evidence="1 2" key="1">
    <citation type="submission" date="2018-12" db="EMBL/GenBank/DDBJ databases">
        <title>Complete Genome Sequence of the Corallopyronin A producing Myxobacterium Corallococcus coralloides B035.</title>
        <authorList>
            <person name="Bouhired S.M."/>
            <person name="Rupp O."/>
            <person name="Blom J."/>
            <person name="Schaeberle T.F."/>
            <person name="Kehraus S."/>
            <person name="Schiefer A."/>
            <person name="Pfarr K."/>
            <person name="Goesmann A."/>
            <person name="Hoerauf A."/>
            <person name="Koenig G.M."/>
        </authorList>
    </citation>
    <scope>NUCLEOTIDE SEQUENCE [LARGE SCALE GENOMIC DNA]</scope>
    <source>
        <strain evidence="1 2">B035</strain>
    </source>
</reference>
<dbReference type="RefSeq" id="WP_128795702.1">
    <property type="nucleotide sequence ID" value="NZ_CP034669.1"/>
</dbReference>
<organism evidence="1 2">
    <name type="scientific">Corallococcus coralloides</name>
    <name type="common">Myxococcus coralloides</name>
    <dbReference type="NCBI Taxonomy" id="184914"/>
    <lineage>
        <taxon>Bacteria</taxon>
        <taxon>Pseudomonadati</taxon>
        <taxon>Myxococcota</taxon>
        <taxon>Myxococcia</taxon>
        <taxon>Myxococcales</taxon>
        <taxon>Cystobacterineae</taxon>
        <taxon>Myxococcaceae</taxon>
        <taxon>Corallococcus</taxon>
    </lineage>
</organism>
<dbReference type="Proteomes" id="UP000288758">
    <property type="component" value="Chromosome"/>
</dbReference>
<sequence length="142" mass="14849">MTRSIPALALMVGGLLFGCGGMPEEGETQEPQAGSEGTVTQSEVTTIVHPGATVNYNSNIDTFTVRDTAADGLDAVATIYNHGTGSDTRCWNSYGPGTVEQCFRNYPNGPRLTIRACTGNSRTGALNSCSSPVVINSFAPTK</sequence>
<accession>A0A410RNS7</accession>
<evidence type="ECO:0000313" key="1">
    <source>
        <dbReference type="EMBL" id="QAT83589.1"/>
    </source>
</evidence>
<protein>
    <recommendedName>
        <fullName evidence="3">Lipoprotein</fullName>
    </recommendedName>
</protein>
<evidence type="ECO:0000313" key="2">
    <source>
        <dbReference type="Proteomes" id="UP000288758"/>
    </source>
</evidence>
<evidence type="ECO:0008006" key="3">
    <source>
        <dbReference type="Google" id="ProtNLM"/>
    </source>
</evidence>
<dbReference type="PROSITE" id="PS51257">
    <property type="entry name" value="PROKAR_LIPOPROTEIN"/>
    <property type="match status" value="1"/>
</dbReference>
<proteinExistence type="predicted"/>
<name>A0A410RNS7_CORCK</name>
<dbReference type="AlphaFoldDB" id="A0A410RNS7"/>
<dbReference type="EMBL" id="CP034669">
    <property type="protein sequence ID" value="QAT83589.1"/>
    <property type="molecule type" value="Genomic_DNA"/>
</dbReference>